<evidence type="ECO:0000313" key="4">
    <source>
        <dbReference type="Proteomes" id="UP000033423"/>
    </source>
</evidence>
<sequence>MTPFNAGIIGLGAIGSLQDEDKKVEGIYSHAGAIDAIKEYNLIAVCEPRRDRLEVSKKMWGVKKGYTNIAEFLENEPLHTVSICTPDETHFAVLKQVLTCAKHIKVIITEKPLVLSYDECREIRDLATEKKVLIEVNNQRRVDGSHIEASKLIKEGELGMIQGVSAYYVKGLFHIASTMVDTLMMLLGDIKWVQAIPPFFKGKYGNSDFSTDFILGFKDDVTAVVQSCDKGGYWYSIFEIDVLGAKGRLCISENGTCIEHFKVVEYPNYPGFSVLGEPVRIPGDMNFAILHLFKTVLQELRDGVFGLGKFALEAMKGIRILEMVRESEKMSISKVHV</sequence>
<keyword evidence="1" id="KW-0560">Oxidoreductase</keyword>
<dbReference type="InterPro" id="IPR050463">
    <property type="entry name" value="Gfo/Idh/MocA_oxidrdct_glycsds"/>
</dbReference>
<dbReference type="Pfam" id="PF01408">
    <property type="entry name" value="GFO_IDH_MocA"/>
    <property type="match status" value="1"/>
</dbReference>
<dbReference type="PANTHER" id="PTHR43818">
    <property type="entry name" value="BCDNA.GH03377"/>
    <property type="match status" value="1"/>
</dbReference>
<dbReference type="InterPro" id="IPR036291">
    <property type="entry name" value="NAD(P)-bd_dom_sf"/>
</dbReference>
<dbReference type="Gene3D" id="3.30.360.10">
    <property type="entry name" value="Dihydrodipicolinate Reductase, domain 2"/>
    <property type="match status" value="1"/>
</dbReference>
<gene>
    <name evidence="3" type="ORF">MBAV_005726</name>
</gene>
<dbReference type="GO" id="GO:0016491">
    <property type="term" value="F:oxidoreductase activity"/>
    <property type="evidence" value="ECO:0007669"/>
    <property type="project" value="UniProtKB-KW"/>
</dbReference>
<dbReference type="Proteomes" id="UP000033423">
    <property type="component" value="Unassembled WGS sequence"/>
</dbReference>
<feature type="domain" description="Gfo/Idh/MocA-like oxidoreductase N-terminal" evidence="2">
    <location>
        <begin position="4"/>
        <end position="137"/>
    </location>
</feature>
<dbReference type="GO" id="GO:0000166">
    <property type="term" value="F:nucleotide binding"/>
    <property type="evidence" value="ECO:0007669"/>
    <property type="project" value="InterPro"/>
</dbReference>
<dbReference type="SUPFAM" id="SSF51735">
    <property type="entry name" value="NAD(P)-binding Rossmann-fold domains"/>
    <property type="match status" value="1"/>
</dbReference>
<evidence type="ECO:0000256" key="1">
    <source>
        <dbReference type="ARBA" id="ARBA00023002"/>
    </source>
</evidence>
<dbReference type="PANTHER" id="PTHR43818:SF11">
    <property type="entry name" value="BCDNA.GH03377"/>
    <property type="match status" value="1"/>
</dbReference>
<dbReference type="EMBL" id="LACI01002428">
    <property type="protein sequence ID" value="KJU82071.1"/>
    <property type="molecule type" value="Genomic_DNA"/>
</dbReference>
<dbReference type="SUPFAM" id="SSF55347">
    <property type="entry name" value="Glyceraldehyde-3-phosphate dehydrogenase-like, C-terminal domain"/>
    <property type="match status" value="1"/>
</dbReference>
<evidence type="ECO:0000313" key="3">
    <source>
        <dbReference type="EMBL" id="KJU82071.1"/>
    </source>
</evidence>
<proteinExistence type="predicted"/>
<accession>A0A0F3GJJ8</accession>
<organism evidence="3 4">
    <name type="scientific">Candidatus Magnetobacterium bavaricum</name>
    <dbReference type="NCBI Taxonomy" id="29290"/>
    <lineage>
        <taxon>Bacteria</taxon>
        <taxon>Pseudomonadati</taxon>
        <taxon>Nitrospirota</taxon>
        <taxon>Thermodesulfovibrionia</taxon>
        <taxon>Thermodesulfovibrionales</taxon>
        <taxon>Candidatus Magnetobacteriaceae</taxon>
        <taxon>Candidatus Magnetobacterium</taxon>
    </lineage>
</organism>
<keyword evidence="4" id="KW-1185">Reference proteome</keyword>
<comment type="caution">
    <text evidence="3">The sequence shown here is derived from an EMBL/GenBank/DDBJ whole genome shotgun (WGS) entry which is preliminary data.</text>
</comment>
<dbReference type="InterPro" id="IPR000683">
    <property type="entry name" value="Gfo/Idh/MocA-like_OxRdtase_N"/>
</dbReference>
<dbReference type="AlphaFoldDB" id="A0A0F3GJJ8"/>
<protein>
    <submittedName>
        <fullName evidence="3">Oxidoreductase</fullName>
    </submittedName>
</protein>
<name>A0A0F3GJJ8_9BACT</name>
<dbReference type="Gene3D" id="3.40.50.720">
    <property type="entry name" value="NAD(P)-binding Rossmann-like Domain"/>
    <property type="match status" value="1"/>
</dbReference>
<evidence type="ECO:0000259" key="2">
    <source>
        <dbReference type="Pfam" id="PF01408"/>
    </source>
</evidence>
<reference evidence="3 4" key="1">
    <citation type="submission" date="2015-02" db="EMBL/GenBank/DDBJ databases">
        <title>Single-cell genomics of uncultivated deep-branching MTB reveals a conserved set of magnetosome genes.</title>
        <authorList>
            <person name="Kolinko S."/>
            <person name="Richter M."/>
            <person name="Glockner F.O."/>
            <person name="Brachmann A."/>
            <person name="Schuler D."/>
        </authorList>
    </citation>
    <scope>NUCLEOTIDE SEQUENCE [LARGE SCALE GENOMIC DNA]</scope>
    <source>
        <strain evidence="3">TM-1</strain>
    </source>
</reference>